<organism evidence="2 3">
    <name type="scientific">Mucuna pruriens</name>
    <name type="common">Velvet bean</name>
    <name type="synonym">Dolichos pruriens</name>
    <dbReference type="NCBI Taxonomy" id="157652"/>
    <lineage>
        <taxon>Eukaryota</taxon>
        <taxon>Viridiplantae</taxon>
        <taxon>Streptophyta</taxon>
        <taxon>Embryophyta</taxon>
        <taxon>Tracheophyta</taxon>
        <taxon>Spermatophyta</taxon>
        <taxon>Magnoliopsida</taxon>
        <taxon>eudicotyledons</taxon>
        <taxon>Gunneridae</taxon>
        <taxon>Pentapetalae</taxon>
        <taxon>rosids</taxon>
        <taxon>fabids</taxon>
        <taxon>Fabales</taxon>
        <taxon>Fabaceae</taxon>
        <taxon>Papilionoideae</taxon>
        <taxon>50 kb inversion clade</taxon>
        <taxon>NPAAA clade</taxon>
        <taxon>indigoferoid/millettioid clade</taxon>
        <taxon>Phaseoleae</taxon>
        <taxon>Mucuna</taxon>
    </lineage>
</organism>
<sequence length="80" mass="9254">MEGSRIRTTNMIISNSGGKRTSQIRIKGNIQHRDLDQLGACWVRVKAIIISRVRDSSSHFVNNRNNKCHLKKILPQWKIE</sequence>
<comment type="caution">
    <text evidence="2">The sequence shown here is derived from an EMBL/GenBank/DDBJ whole genome shotgun (WGS) entry which is preliminary data.</text>
</comment>
<feature type="non-terminal residue" evidence="2">
    <location>
        <position position="1"/>
    </location>
</feature>
<reference evidence="2" key="1">
    <citation type="submission" date="2018-05" db="EMBL/GenBank/DDBJ databases">
        <title>Draft genome of Mucuna pruriens seed.</title>
        <authorList>
            <person name="Nnadi N.E."/>
            <person name="Vos R."/>
            <person name="Hasami M.H."/>
            <person name="Devisetty U.K."/>
            <person name="Aguiy J.C."/>
        </authorList>
    </citation>
    <scope>NUCLEOTIDE SEQUENCE [LARGE SCALE GENOMIC DNA]</scope>
    <source>
        <strain evidence="2">JCA_2017</strain>
    </source>
</reference>
<protein>
    <submittedName>
        <fullName evidence="2">Uncharacterized protein</fullName>
    </submittedName>
</protein>
<evidence type="ECO:0000256" key="1">
    <source>
        <dbReference type="SAM" id="MobiDB-lite"/>
    </source>
</evidence>
<evidence type="ECO:0000313" key="3">
    <source>
        <dbReference type="Proteomes" id="UP000257109"/>
    </source>
</evidence>
<accession>A0A371FLI7</accession>
<evidence type="ECO:0000313" key="2">
    <source>
        <dbReference type="EMBL" id="RDX78973.1"/>
    </source>
</evidence>
<gene>
    <name evidence="2" type="ORF">CR513_40668</name>
</gene>
<keyword evidence="3" id="KW-1185">Reference proteome</keyword>
<proteinExistence type="predicted"/>
<dbReference type="EMBL" id="QJKJ01008679">
    <property type="protein sequence ID" value="RDX78973.1"/>
    <property type="molecule type" value="Genomic_DNA"/>
</dbReference>
<feature type="region of interest" description="Disordered" evidence="1">
    <location>
        <begin position="1"/>
        <end position="20"/>
    </location>
</feature>
<dbReference type="AlphaFoldDB" id="A0A371FLI7"/>
<dbReference type="Proteomes" id="UP000257109">
    <property type="component" value="Unassembled WGS sequence"/>
</dbReference>
<name>A0A371FLI7_MUCPR</name>